<comment type="caution">
    <text evidence="2">The sequence shown here is derived from an EMBL/GenBank/DDBJ whole genome shotgun (WGS) entry which is preliminary data.</text>
</comment>
<dbReference type="EMBL" id="JBHSKG010000030">
    <property type="protein sequence ID" value="MFC5142938.1"/>
    <property type="molecule type" value="Genomic_DNA"/>
</dbReference>
<dbReference type="InterPro" id="IPR029261">
    <property type="entry name" value="Transposase_Znf"/>
</dbReference>
<reference evidence="3" key="1">
    <citation type="journal article" date="2019" name="Int. J. Syst. Evol. Microbiol.">
        <title>The Global Catalogue of Microorganisms (GCM) 10K type strain sequencing project: providing services to taxonomists for standard genome sequencing and annotation.</title>
        <authorList>
            <consortium name="The Broad Institute Genomics Platform"/>
            <consortium name="The Broad Institute Genome Sequencing Center for Infectious Disease"/>
            <person name="Wu L."/>
            <person name="Ma J."/>
        </authorList>
    </citation>
    <scope>NUCLEOTIDE SEQUENCE [LARGE SCALE GENOMIC DNA]</scope>
    <source>
        <strain evidence="3">XZYJ18</strain>
    </source>
</reference>
<evidence type="ECO:0000313" key="2">
    <source>
        <dbReference type="EMBL" id="MFC5142938.1"/>
    </source>
</evidence>
<keyword evidence="3" id="KW-1185">Reference proteome</keyword>
<accession>A0ABV9ZN97</accession>
<dbReference type="RefSeq" id="WP_378025023.1">
    <property type="nucleotide sequence ID" value="NZ_JBHSKG010000030.1"/>
</dbReference>
<organism evidence="2 3">
    <name type="scientific">Actinomycetospora rhizophila</name>
    <dbReference type="NCBI Taxonomy" id="1416876"/>
    <lineage>
        <taxon>Bacteria</taxon>
        <taxon>Bacillati</taxon>
        <taxon>Actinomycetota</taxon>
        <taxon>Actinomycetes</taxon>
        <taxon>Pseudonocardiales</taxon>
        <taxon>Pseudonocardiaceae</taxon>
        <taxon>Actinomycetospora</taxon>
    </lineage>
</organism>
<feature type="domain" description="Transposase IS204/IS1001/IS1096/IS1165 zinc-finger" evidence="1">
    <location>
        <begin position="42"/>
        <end position="82"/>
    </location>
</feature>
<sequence length="135" mass="14710">MLLARAIWGGVLGLDGFRLVAADEHDGELEPTVEAKNDALGCSGCGAAATAHVRRPVRVRDLPVAGRPTTLIWIKRLWRCRHRRRETRTWSETSGEIAARASVSTRAPGEACRRVGQVGESVALSRPTWGWAGGW</sequence>
<gene>
    <name evidence="2" type="ORF">ACFPK1_32275</name>
</gene>
<proteinExistence type="predicted"/>
<evidence type="ECO:0000259" key="1">
    <source>
        <dbReference type="Pfam" id="PF14690"/>
    </source>
</evidence>
<dbReference type="Proteomes" id="UP001596175">
    <property type="component" value="Unassembled WGS sequence"/>
</dbReference>
<name>A0ABV9ZN97_9PSEU</name>
<evidence type="ECO:0000313" key="3">
    <source>
        <dbReference type="Proteomes" id="UP001596175"/>
    </source>
</evidence>
<dbReference type="Pfam" id="PF14690">
    <property type="entry name" value="Zn_ribbon_ISL3"/>
    <property type="match status" value="1"/>
</dbReference>
<protein>
    <submittedName>
        <fullName evidence="2">Transposase family protein</fullName>
    </submittedName>
</protein>